<dbReference type="RefSeq" id="WP_090584245.1">
    <property type="nucleotide sequence ID" value="NZ_FNDT01000001.1"/>
</dbReference>
<protein>
    <submittedName>
        <fullName evidence="1">Uncharacterized protein</fullName>
    </submittedName>
</protein>
<dbReference type="AlphaFoldDB" id="A0A1G8CLN8"/>
<keyword evidence="2" id="KW-1185">Reference proteome</keyword>
<proteinExistence type="predicted"/>
<reference evidence="1 2" key="1">
    <citation type="submission" date="2016-10" db="EMBL/GenBank/DDBJ databases">
        <authorList>
            <person name="de Groot N.N."/>
        </authorList>
    </citation>
    <scope>NUCLEOTIDE SEQUENCE [LARGE SCALE GENOMIC DNA]</scope>
    <source>
        <strain evidence="1 2">NP_1H</strain>
    </source>
</reference>
<evidence type="ECO:0000313" key="2">
    <source>
        <dbReference type="Proteomes" id="UP000199258"/>
    </source>
</evidence>
<dbReference type="Proteomes" id="UP000199258">
    <property type="component" value="Unassembled WGS sequence"/>
</dbReference>
<name>A0A1G8CLN8_9MICC</name>
<organism evidence="1 2">
    <name type="scientific">Arthrobacter subterraneus</name>
    <dbReference type="NCBI Taxonomy" id="335973"/>
    <lineage>
        <taxon>Bacteria</taxon>
        <taxon>Bacillati</taxon>
        <taxon>Actinomycetota</taxon>
        <taxon>Actinomycetes</taxon>
        <taxon>Micrococcales</taxon>
        <taxon>Micrococcaceae</taxon>
        <taxon>Arthrobacter</taxon>
    </lineage>
</organism>
<evidence type="ECO:0000313" key="1">
    <source>
        <dbReference type="EMBL" id="SDH46378.1"/>
    </source>
</evidence>
<dbReference type="OrthoDB" id="4858440at2"/>
<dbReference type="STRING" id="335973.SAMN04488693_101316"/>
<gene>
    <name evidence="1" type="ORF">SAMN04488693_101316</name>
</gene>
<sequence>MTETVSKPGQADTPYPDAIGFGFAEVAALLNLAPGPAATQSAAALRVADEIGDTRLVAAGGSSLVARGLAFAEPDGVLSVAGPVAAVTRALTTARRRIEISLVAPDYSDSVLSIESDDYDILMQPRSHLTWFAMAKRPDITGAEANFFIVRSHCAEHPDGGAIVRNRETPDAGELLIKVESGAWTVGSRLPGADSVESEQGLSDEDVLARLRTLRQD</sequence>
<dbReference type="EMBL" id="FNDT01000001">
    <property type="protein sequence ID" value="SDH46378.1"/>
    <property type="molecule type" value="Genomic_DNA"/>
</dbReference>
<accession>A0A1G8CLN8</accession>